<dbReference type="InterPro" id="IPR006175">
    <property type="entry name" value="YjgF/YER057c/UK114"/>
</dbReference>
<dbReference type="Gene3D" id="3.30.1330.40">
    <property type="entry name" value="RutC-like"/>
    <property type="match status" value="1"/>
</dbReference>
<reference evidence="1 2" key="1">
    <citation type="submission" date="2019-11" db="EMBL/GenBank/DDBJ databases">
        <title>Pseudooceanicola pacifica sp. nov., isolated from deep-sea sediment of the Pacific Ocean.</title>
        <authorList>
            <person name="Lyu L."/>
        </authorList>
    </citation>
    <scope>NUCLEOTIDE SEQUENCE [LARGE SCALE GENOMIC DNA]</scope>
    <source>
        <strain evidence="1 2">216_PA32_1</strain>
    </source>
</reference>
<protein>
    <submittedName>
        <fullName evidence="1">RidA family protein</fullName>
    </submittedName>
</protein>
<organism evidence="1 2">
    <name type="scientific">Pseudooceanicola pacificus</name>
    <dbReference type="NCBI Taxonomy" id="2676438"/>
    <lineage>
        <taxon>Bacteria</taxon>
        <taxon>Pseudomonadati</taxon>
        <taxon>Pseudomonadota</taxon>
        <taxon>Alphaproteobacteria</taxon>
        <taxon>Rhodobacterales</taxon>
        <taxon>Paracoccaceae</taxon>
        <taxon>Pseudooceanicola</taxon>
    </lineage>
</organism>
<dbReference type="CDD" id="cd00448">
    <property type="entry name" value="YjgF_YER057c_UK114_family"/>
    <property type="match status" value="1"/>
</dbReference>
<sequence length="134" mass="15185">MRKERINPPGVMKHPAFNRIITVEGPTKLIFFSGQTPQTDDFGCFAPGDLKAQYRFVMDKLQIQLDAVGATWSDVVVRKLYLTDFEEWYRVSRDPDFPDYFGDARPTSTGIGVTRLAHPDFMVEVDLIAAVEPS</sequence>
<comment type="caution">
    <text evidence="1">The sequence shown here is derived from an EMBL/GenBank/DDBJ whole genome shotgun (WGS) entry which is preliminary data.</text>
</comment>
<dbReference type="SUPFAM" id="SSF55298">
    <property type="entry name" value="YjgF-like"/>
    <property type="match status" value="1"/>
</dbReference>
<dbReference type="RefSeq" id="WP_160382531.1">
    <property type="nucleotide sequence ID" value="NZ_WNXQ01000004.1"/>
</dbReference>
<name>A0A844WED2_9RHOB</name>
<dbReference type="EMBL" id="WNXQ01000004">
    <property type="protein sequence ID" value="MWB78270.1"/>
    <property type="molecule type" value="Genomic_DNA"/>
</dbReference>
<dbReference type="PANTHER" id="PTHR43857">
    <property type="entry name" value="BLR7761 PROTEIN"/>
    <property type="match status" value="1"/>
</dbReference>
<dbReference type="PANTHER" id="PTHR43857:SF1">
    <property type="entry name" value="YJGH FAMILY PROTEIN"/>
    <property type="match status" value="1"/>
</dbReference>
<keyword evidence="2" id="KW-1185">Reference proteome</keyword>
<gene>
    <name evidence="1" type="ORF">GLS40_09560</name>
</gene>
<dbReference type="InterPro" id="IPR035959">
    <property type="entry name" value="RutC-like_sf"/>
</dbReference>
<dbReference type="Pfam" id="PF01042">
    <property type="entry name" value="Ribonuc_L-PSP"/>
    <property type="match status" value="1"/>
</dbReference>
<evidence type="ECO:0000313" key="2">
    <source>
        <dbReference type="Proteomes" id="UP000443843"/>
    </source>
</evidence>
<accession>A0A844WED2</accession>
<dbReference type="Proteomes" id="UP000443843">
    <property type="component" value="Unassembled WGS sequence"/>
</dbReference>
<proteinExistence type="predicted"/>
<dbReference type="AlphaFoldDB" id="A0A844WED2"/>
<evidence type="ECO:0000313" key="1">
    <source>
        <dbReference type="EMBL" id="MWB78270.1"/>
    </source>
</evidence>